<reference evidence="1 2" key="1">
    <citation type="submission" date="2018-01" db="EMBL/GenBank/DDBJ databases">
        <title>Comparison of the Chinese Bamboo Partridge and Red Junglefowl genome sequences highlights the importance of demography in genome evolution.</title>
        <authorList>
            <person name="Tiley G.P."/>
            <person name="Kimball R.T."/>
            <person name="Braun E.L."/>
            <person name="Burleigh J.G."/>
        </authorList>
    </citation>
    <scope>NUCLEOTIDE SEQUENCE [LARGE SCALE GENOMIC DNA]</scope>
    <source>
        <strain evidence="1">RTK389</strain>
        <tissue evidence="1">Blood</tissue>
    </source>
</reference>
<comment type="caution">
    <text evidence="1">The sequence shown here is derived from an EMBL/GenBank/DDBJ whole genome shotgun (WGS) entry which is preliminary data.</text>
</comment>
<proteinExistence type="predicted"/>
<dbReference type="EMBL" id="PPHD01000687">
    <property type="protein sequence ID" value="POI35208.1"/>
    <property type="molecule type" value="Genomic_DNA"/>
</dbReference>
<name>A0A2P4TFT8_BAMTH</name>
<gene>
    <name evidence="1" type="ORF">CIB84_001039</name>
</gene>
<keyword evidence="2" id="KW-1185">Reference proteome</keyword>
<dbReference type="AlphaFoldDB" id="A0A2P4TFT8"/>
<evidence type="ECO:0000313" key="2">
    <source>
        <dbReference type="Proteomes" id="UP000237246"/>
    </source>
</evidence>
<accession>A0A2P4TFT8</accession>
<evidence type="ECO:0000313" key="1">
    <source>
        <dbReference type="EMBL" id="POI35208.1"/>
    </source>
</evidence>
<dbReference type="Proteomes" id="UP000237246">
    <property type="component" value="Unassembled WGS sequence"/>
</dbReference>
<sequence>MVSAGPPCLAAVQCNRGTGGSEKSLMEI</sequence>
<protein>
    <submittedName>
        <fullName evidence="1">Uncharacterized protein</fullName>
    </submittedName>
</protein>
<organism evidence="1 2">
    <name type="scientific">Bambusicola thoracicus</name>
    <name type="common">Chinese bamboo-partridge</name>
    <name type="synonym">Perdix thoracica</name>
    <dbReference type="NCBI Taxonomy" id="9083"/>
    <lineage>
        <taxon>Eukaryota</taxon>
        <taxon>Metazoa</taxon>
        <taxon>Chordata</taxon>
        <taxon>Craniata</taxon>
        <taxon>Vertebrata</taxon>
        <taxon>Euteleostomi</taxon>
        <taxon>Archelosauria</taxon>
        <taxon>Archosauria</taxon>
        <taxon>Dinosauria</taxon>
        <taxon>Saurischia</taxon>
        <taxon>Theropoda</taxon>
        <taxon>Coelurosauria</taxon>
        <taxon>Aves</taxon>
        <taxon>Neognathae</taxon>
        <taxon>Galloanserae</taxon>
        <taxon>Galliformes</taxon>
        <taxon>Phasianidae</taxon>
        <taxon>Perdicinae</taxon>
        <taxon>Bambusicola</taxon>
    </lineage>
</organism>